<dbReference type="AlphaFoldDB" id="A0A939J8G6"/>
<dbReference type="InterPro" id="IPR013096">
    <property type="entry name" value="Cupin_2"/>
</dbReference>
<reference evidence="2" key="1">
    <citation type="submission" date="2021-03" db="EMBL/GenBank/DDBJ databases">
        <title>Roseibium sp. CAU 1637 isolated from Incheon.</title>
        <authorList>
            <person name="Kim W."/>
        </authorList>
    </citation>
    <scope>NUCLEOTIDE SEQUENCE</scope>
    <source>
        <strain evidence="2">CAU 1637</strain>
    </source>
</reference>
<evidence type="ECO:0000259" key="1">
    <source>
        <dbReference type="Pfam" id="PF07883"/>
    </source>
</evidence>
<feature type="domain" description="Cupin type-2" evidence="1">
    <location>
        <begin position="40"/>
        <end position="107"/>
    </location>
</feature>
<evidence type="ECO:0000313" key="2">
    <source>
        <dbReference type="EMBL" id="MBO0344333.1"/>
    </source>
</evidence>
<gene>
    <name evidence="2" type="ORF">J0X15_03780</name>
</gene>
<sequence length="116" mass="12303">MQVTPINDAKAYEAPEHYGMACLRLQGKEASATSAMWVGLSHILPGGHTSLKASDQEKIYVVVAGEVTIGTGQETATLGPLDSCVIAPGEPRKLENRTNAPASILLVMEEVRPTDT</sequence>
<dbReference type="CDD" id="cd20299">
    <property type="entry name" value="cupin_YP766765-like"/>
    <property type="match status" value="1"/>
</dbReference>
<proteinExistence type="predicted"/>
<dbReference type="Proteomes" id="UP000664779">
    <property type="component" value="Unassembled WGS sequence"/>
</dbReference>
<dbReference type="RefSeq" id="WP_206938350.1">
    <property type="nucleotide sequence ID" value="NZ_JAFLNF010000002.1"/>
</dbReference>
<comment type="caution">
    <text evidence="2">The sequence shown here is derived from an EMBL/GenBank/DDBJ whole genome shotgun (WGS) entry which is preliminary data.</text>
</comment>
<accession>A0A939J8G6</accession>
<dbReference type="Gene3D" id="2.60.120.10">
    <property type="entry name" value="Jelly Rolls"/>
    <property type="match status" value="1"/>
</dbReference>
<evidence type="ECO:0000313" key="3">
    <source>
        <dbReference type="Proteomes" id="UP000664779"/>
    </source>
</evidence>
<dbReference type="SUPFAM" id="SSF51182">
    <property type="entry name" value="RmlC-like cupins"/>
    <property type="match status" value="1"/>
</dbReference>
<dbReference type="Pfam" id="PF07883">
    <property type="entry name" value="Cupin_2"/>
    <property type="match status" value="1"/>
</dbReference>
<keyword evidence="3" id="KW-1185">Reference proteome</keyword>
<dbReference type="InterPro" id="IPR011051">
    <property type="entry name" value="RmlC_Cupin_sf"/>
</dbReference>
<name>A0A939J8G6_9HYPH</name>
<dbReference type="EMBL" id="JAFLNF010000002">
    <property type="protein sequence ID" value="MBO0344333.1"/>
    <property type="molecule type" value="Genomic_DNA"/>
</dbReference>
<dbReference type="InterPro" id="IPR014710">
    <property type="entry name" value="RmlC-like_jellyroll"/>
</dbReference>
<organism evidence="2 3">
    <name type="scientific">Roseibium limicola</name>
    <dbReference type="NCBI Taxonomy" id="2816037"/>
    <lineage>
        <taxon>Bacteria</taxon>
        <taxon>Pseudomonadati</taxon>
        <taxon>Pseudomonadota</taxon>
        <taxon>Alphaproteobacteria</taxon>
        <taxon>Hyphomicrobiales</taxon>
        <taxon>Stappiaceae</taxon>
        <taxon>Roseibium</taxon>
    </lineage>
</organism>
<protein>
    <submittedName>
        <fullName evidence="2">Cupin domain-containing protein</fullName>
    </submittedName>
</protein>